<keyword evidence="15" id="KW-0961">Cell wall biogenesis/degradation</keyword>
<dbReference type="EMBL" id="VOBQ01000007">
    <property type="protein sequence ID" value="TWO71598.1"/>
    <property type="molecule type" value="Genomic_DNA"/>
</dbReference>
<comment type="catalytic activity">
    <reaction evidence="17">
        <text>[GlcNAc-(1-&gt;4)-Mur2Ac(oyl-L-Ala-gamma-D-Glu-L-Lys-D-Ala-D-Ala)](n)-di-trans,octa-cis-undecaprenyl diphosphate + beta-D-GlcNAc-(1-&gt;4)-Mur2Ac(oyl-L-Ala-gamma-D-Glu-L-Lys-D-Ala-D-Ala)-di-trans,octa-cis-undecaprenyl diphosphate = [GlcNAc-(1-&gt;4)-Mur2Ac(oyl-L-Ala-gamma-D-Glu-L-Lys-D-Ala-D-Ala)](n+1)-di-trans,octa-cis-undecaprenyl diphosphate + di-trans,octa-cis-undecaprenyl diphosphate + H(+)</text>
        <dbReference type="Rhea" id="RHEA:23708"/>
        <dbReference type="Rhea" id="RHEA-COMP:9602"/>
        <dbReference type="Rhea" id="RHEA-COMP:9603"/>
        <dbReference type="ChEBI" id="CHEBI:15378"/>
        <dbReference type="ChEBI" id="CHEBI:58405"/>
        <dbReference type="ChEBI" id="CHEBI:60033"/>
        <dbReference type="ChEBI" id="CHEBI:78435"/>
        <dbReference type="EC" id="2.4.99.28"/>
    </reaction>
</comment>
<feature type="compositionally biased region" description="Low complexity" evidence="18">
    <location>
        <begin position="891"/>
        <end position="928"/>
    </location>
</feature>
<keyword evidence="9" id="KW-0808">Transferase</keyword>
<keyword evidence="6" id="KW-0121">Carboxypeptidase</keyword>
<evidence type="ECO:0000256" key="11">
    <source>
        <dbReference type="ARBA" id="ARBA00022960"/>
    </source>
</evidence>
<evidence type="ECO:0000256" key="10">
    <source>
        <dbReference type="ARBA" id="ARBA00022801"/>
    </source>
</evidence>
<evidence type="ECO:0000256" key="13">
    <source>
        <dbReference type="ARBA" id="ARBA00023136"/>
    </source>
</evidence>
<feature type="region of interest" description="Disordered" evidence="18">
    <location>
        <begin position="762"/>
        <end position="817"/>
    </location>
</feature>
<dbReference type="InterPro" id="IPR023346">
    <property type="entry name" value="Lysozyme-like_dom_sf"/>
</dbReference>
<dbReference type="Proteomes" id="UP000318199">
    <property type="component" value="Unassembled WGS sequence"/>
</dbReference>
<dbReference type="Pfam" id="PF00905">
    <property type="entry name" value="Transpeptidase"/>
    <property type="match status" value="1"/>
</dbReference>
<dbReference type="PANTHER" id="PTHR32282:SF11">
    <property type="entry name" value="PENICILLIN-BINDING PROTEIN 1B"/>
    <property type="match status" value="1"/>
</dbReference>
<feature type="compositionally biased region" description="Low complexity" evidence="18">
    <location>
        <begin position="774"/>
        <end position="790"/>
    </location>
</feature>
<gene>
    <name evidence="21" type="ORF">FN976_09495</name>
</gene>
<comment type="subcellular location">
    <subcellularLocation>
        <location evidence="1">Cell membrane</location>
    </subcellularLocation>
</comment>
<comment type="similarity">
    <text evidence="3">In the C-terminal section; belongs to the transpeptidase family.</text>
</comment>
<dbReference type="InterPro" id="IPR036950">
    <property type="entry name" value="PBP_transglycosylase"/>
</dbReference>
<comment type="pathway">
    <text evidence="2">Cell wall biogenesis; peptidoglycan biosynthesis.</text>
</comment>
<keyword evidence="8" id="KW-0328">Glycosyltransferase</keyword>
<dbReference type="RefSeq" id="WP_145892780.1">
    <property type="nucleotide sequence ID" value="NZ_VOBQ01000007.1"/>
</dbReference>
<evidence type="ECO:0000256" key="18">
    <source>
        <dbReference type="SAM" id="MobiDB-lite"/>
    </source>
</evidence>
<dbReference type="GO" id="GO:0005886">
    <property type="term" value="C:plasma membrane"/>
    <property type="evidence" value="ECO:0007669"/>
    <property type="project" value="UniProtKB-SubCell"/>
</dbReference>
<keyword evidence="13" id="KW-0472">Membrane</keyword>
<evidence type="ECO:0000256" key="17">
    <source>
        <dbReference type="ARBA" id="ARBA00049902"/>
    </source>
</evidence>
<protein>
    <submittedName>
        <fullName evidence="21">Penicillin-binding protein</fullName>
    </submittedName>
</protein>
<dbReference type="GO" id="GO:0008955">
    <property type="term" value="F:peptidoglycan glycosyltransferase activity"/>
    <property type="evidence" value="ECO:0007669"/>
    <property type="project" value="UniProtKB-EC"/>
</dbReference>
<evidence type="ECO:0000256" key="14">
    <source>
        <dbReference type="ARBA" id="ARBA00023268"/>
    </source>
</evidence>
<evidence type="ECO:0000256" key="15">
    <source>
        <dbReference type="ARBA" id="ARBA00023316"/>
    </source>
</evidence>
<evidence type="ECO:0000256" key="5">
    <source>
        <dbReference type="ARBA" id="ARBA00022475"/>
    </source>
</evidence>
<dbReference type="InterPro" id="IPR001460">
    <property type="entry name" value="PCN-bd_Tpept"/>
</dbReference>
<dbReference type="GO" id="GO:0030288">
    <property type="term" value="C:outer membrane-bounded periplasmic space"/>
    <property type="evidence" value="ECO:0007669"/>
    <property type="project" value="TreeGrafter"/>
</dbReference>
<keyword evidence="14" id="KW-0511">Multifunctional enzyme</keyword>
<sequence>MKAAFERLSQFSARAWRRTSGAVRRHPWRTLAALPALAIAYVLVLVPFTPSIGDIKKAKQEQPTVVLSADGKELAVFKRANRDWVKLSDVSPHVVTALLATEDHRFYDHPGLDVIRTLRAAARTLAGDRQGGSTLTQQLARNLYPEDIGRAPTITRKLKEAITALKIEAVFSKDEILESYLNSVSFLYNAWGIQMAARTYFDKPADKLNELEAATLVGMLKGTSYYNPVLAPERAQQRRNTVLAQMVKHGKLPEAKFAELKDQPLKLDFERLPEFSGSAPHMTEYLRRWLFEWADKHDYNIYSDGLVVKTTIDSRLQALANQAVTRQADMLQAVADVEWGRSGAASFGTDPKAYVAQRAKVQPFEHYWNSRKDLVNAFIRETAEYRELRGQKVEDAEAIAQLRDDANFMQALRKRKTQLQAGFMALDPLNGQIRAWVGSRDYNDDKFDHVQQARRQPGSTFKPFVYGAAFEQGMSPMQQLMDAQMDIQIDKNKVWRPSDVGEGPTNQPMTLREGLARSKNTITAQLMMQVGPSRVASLARAMGVRQSKLDEVPSLALGTSPVTLKEMVSSFGTIANGGTYMEPVLVTSIEDRHGSTVETFGIAPAETALSAHAAMTLLDVLRGVVEEGTAVGLKHRFGITGDVAGKTGTTQDNTDGWFILMHPKLVAGAWVGFNDNRVTMRSEYWGQGSHNALLVVGDFFQQSFKGNLLDAKATFAAPRQKDLEPAPLLDRMNDWFSSVFSTPAAVSEPIVVTTPPARFEPPVLQPPPTALATPSVSPMSLPAPSSAPAATEPGLPPELARVPSFPRPLEPVRPAESVSGTQVYMQGSARPAPAPAATPSAIETRPAAEVVLAPRPAQGPEVIRVMPSSNANAGGSSFGGASSMGAGGSSGAASSAAISAPATPMTTPMTSAAEAPAAATGSPTGLSQ</sequence>
<feature type="domain" description="Glycosyl transferase family 51" evidence="20">
    <location>
        <begin position="71"/>
        <end position="246"/>
    </location>
</feature>
<keyword evidence="22" id="KW-1185">Reference proteome</keyword>
<keyword evidence="11" id="KW-0133">Cell shape</keyword>
<evidence type="ECO:0000313" key="22">
    <source>
        <dbReference type="Proteomes" id="UP000318199"/>
    </source>
</evidence>
<dbReference type="Gene3D" id="1.10.3810.10">
    <property type="entry name" value="Biosynthetic peptidoglycan transglycosylase-like"/>
    <property type="match status" value="1"/>
</dbReference>
<accession>A0A562ZTD9</accession>
<dbReference type="GO" id="GO:0071555">
    <property type="term" value="P:cell wall organization"/>
    <property type="evidence" value="ECO:0007669"/>
    <property type="project" value="UniProtKB-KW"/>
</dbReference>
<name>A0A562ZTD9_9BURK</name>
<keyword evidence="7" id="KW-0645">Protease</keyword>
<evidence type="ECO:0000256" key="4">
    <source>
        <dbReference type="ARBA" id="ARBA00007739"/>
    </source>
</evidence>
<evidence type="ECO:0000256" key="3">
    <source>
        <dbReference type="ARBA" id="ARBA00007090"/>
    </source>
</evidence>
<evidence type="ECO:0000256" key="2">
    <source>
        <dbReference type="ARBA" id="ARBA00004752"/>
    </source>
</evidence>
<evidence type="ECO:0000259" key="19">
    <source>
        <dbReference type="Pfam" id="PF00905"/>
    </source>
</evidence>
<evidence type="ECO:0000256" key="7">
    <source>
        <dbReference type="ARBA" id="ARBA00022670"/>
    </source>
</evidence>
<dbReference type="InterPro" id="IPR012338">
    <property type="entry name" value="Beta-lactam/transpept-like"/>
</dbReference>
<dbReference type="UniPathway" id="UPA00219"/>
<dbReference type="InterPro" id="IPR001264">
    <property type="entry name" value="Glyco_trans_51"/>
</dbReference>
<evidence type="ECO:0000256" key="16">
    <source>
        <dbReference type="ARBA" id="ARBA00034000"/>
    </source>
</evidence>
<dbReference type="InterPro" id="IPR050396">
    <property type="entry name" value="Glycosyltr_51/Transpeptidase"/>
</dbReference>
<evidence type="ECO:0000256" key="8">
    <source>
        <dbReference type="ARBA" id="ARBA00022676"/>
    </source>
</evidence>
<keyword evidence="10" id="KW-0378">Hydrolase</keyword>
<feature type="domain" description="Penicillin-binding protein transpeptidase" evidence="19">
    <location>
        <begin position="422"/>
        <end position="655"/>
    </location>
</feature>
<dbReference type="GO" id="GO:0008658">
    <property type="term" value="F:penicillin binding"/>
    <property type="evidence" value="ECO:0007669"/>
    <property type="project" value="InterPro"/>
</dbReference>
<comment type="catalytic activity">
    <reaction evidence="16">
        <text>Preferential cleavage: (Ac)2-L-Lys-D-Ala-|-D-Ala. Also transpeptidation of peptidyl-alanyl moieties that are N-acyl substituents of D-alanine.</text>
        <dbReference type="EC" id="3.4.16.4"/>
    </reaction>
</comment>
<dbReference type="SUPFAM" id="SSF53955">
    <property type="entry name" value="Lysozyme-like"/>
    <property type="match status" value="1"/>
</dbReference>
<evidence type="ECO:0000256" key="9">
    <source>
        <dbReference type="ARBA" id="ARBA00022679"/>
    </source>
</evidence>
<dbReference type="Pfam" id="PF00912">
    <property type="entry name" value="Transgly"/>
    <property type="match status" value="1"/>
</dbReference>
<evidence type="ECO:0000256" key="12">
    <source>
        <dbReference type="ARBA" id="ARBA00022984"/>
    </source>
</evidence>
<feature type="region of interest" description="Disordered" evidence="18">
    <location>
        <begin position="880"/>
        <end position="928"/>
    </location>
</feature>
<keyword evidence="5" id="KW-1003">Cell membrane</keyword>
<dbReference type="GO" id="GO:0009252">
    <property type="term" value="P:peptidoglycan biosynthetic process"/>
    <property type="evidence" value="ECO:0007669"/>
    <property type="project" value="UniProtKB-UniPathway"/>
</dbReference>
<comment type="caution">
    <text evidence="21">The sequence shown here is derived from an EMBL/GenBank/DDBJ whole genome shotgun (WGS) entry which is preliminary data.</text>
</comment>
<dbReference type="SUPFAM" id="SSF56601">
    <property type="entry name" value="beta-lactamase/transpeptidase-like"/>
    <property type="match status" value="1"/>
</dbReference>
<dbReference type="GO" id="GO:0006508">
    <property type="term" value="P:proteolysis"/>
    <property type="evidence" value="ECO:0007669"/>
    <property type="project" value="UniProtKB-KW"/>
</dbReference>
<reference evidence="21 22" key="1">
    <citation type="submission" date="2019-07" db="EMBL/GenBank/DDBJ databases">
        <title>Caenimonas sedimenti sp. nov., isolated from activated sludge.</title>
        <authorList>
            <person name="Xu J."/>
        </authorList>
    </citation>
    <scope>NUCLEOTIDE SEQUENCE [LARGE SCALE GENOMIC DNA]</scope>
    <source>
        <strain evidence="21 22">HX-9-20</strain>
    </source>
</reference>
<dbReference type="OrthoDB" id="9766909at2"/>
<dbReference type="GO" id="GO:0009002">
    <property type="term" value="F:serine-type D-Ala-D-Ala carboxypeptidase activity"/>
    <property type="evidence" value="ECO:0007669"/>
    <property type="project" value="UniProtKB-EC"/>
</dbReference>
<comment type="similarity">
    <text evidence="4">In the N-terminal section; belongs to the glycosyltransferase 51 family.</text>
</comment>
<dbReference type="Gene3D" id="3.40.710.10">
    <property type="entry name" value="DD-peptidase/beta-lactamase superfamily"/>
    <property type="match status" value="1"/>
</dbReference>
<keyword evidence="12" id="KW-0573">Peptidoglycan synthesis</keyword>
<evidence type="ECO:0000256" key="6">
    <source>
        <dbReference type="ARBA" id="ARBA00022645"/>
    </source>
</evidence>
<dbReference type="PANTHER" id="PTHR32282">
    <property type="entry name" value="BINDING PROTEIN TRANSPEPTIDASE, PUTATIVE-RELATED"/>
    <property type="match status" value="1"/>
</dbReference>
<proteinExistence type="inferred from homology"/>
<evidence type="ECO:0000259" key="20">
    <source>
        <dbReference type="Pfam" id="PF00912"/>
    </source>
</evidence>
<organism evidence="21 22">
    <name type="scientific">Caenimonas sedimenti</name>
    <dbReference type="NCBI Taxonomy" id="2596921"/>
    <lineage>
        <taxon>Bacteria</taxon>
        <taxon>Pseudomonadati</taxon>
        <taxon>Pseudomonadota</taxon>
        <taxon>Betaproteobacteria</taxon>
        <taxon>Burkholderiales</taxon>
        <taxon>Comamonadaceae</taxon>
        <taxon>Caenimonas</taxon>
    </lineage>
</organism>
<evidence type="ECO:0000313" key="21">
    <source>
        <dbReference type="EMBL" id="TWO71598.1"/>
    </source>
</evidence>
<dbReference type="GO" id="GO:0008360">
    <property type="term" value="P:regulation of cell shape"/>
    <property type="evidence" value="ECO:0007669"/>
    <property type="project" value="UniProtKB-KW"/>
</dbReference>
<dbReference type="AlphaFoldDB" id="A0A562ZTD9"/>
<evidence type="ECO:0000256" key="1">
    <source>
        <dbReference type="ARBA" id="ARBA00004236"/>
    </source>
</evidence>